<name>A0A4U0SBG7_9ACTN</name>
<evidence type="ECO:0000313" key="7">
    <source>
        <dbReference type="Proteomes" id="UP000305778"/>
    </source>
</evidence>
<comment type="caution">
    <text evidence="6">The sequence shown here is derived from an EMBL/GenBank/DDBJ whole genome shotgun (WGS) entry which is preliminary data.</text>
</comment>
<feature type="region of interest" description="Disordered" evidence="5">
    <location>
        <begin position="1"/>
        <end position="43"/>
    </location>
</feature>
<sequence>MIDSGAGRPGRSAGRAQCRRGGLPYRRADHSGQSPLPCAGRPTACGVRPLQSVRRDRRAALNAIGGLGRPPCPVVAWSSRPGAAGSPAGEETSVDGSVGGGASGQGAAGRRARGELESEVLAALWAAGEPLEVGVVRKRLAGDPAYTTVLTILTRLHAKGLVTRKRTGRSHRYATVRDEAGHAAAGMRALLEKGGDRAAVLARFVSELPAEDEQLLEHLLRGQSEG</sequence>
<dbReference type="SUPFAM" id="SSF46785">
    <property type="entry name" value="Winged helix' DNA-binding domain"/>
    <property type="match status" value="1"/>
</dbReference>
<reference evidence="6 7" key="1">
    <citation type="submission" date="2019-04" db="EMBL/GenBank/DDBJ databases">
        <title>Streptomyces oryziradicis sp. nov., a novel actinomycete isolated from rhizosphere soil of rice (Oryza sativa L.).</title>
        <authorList>
            <person name="Li C."/>
        </authorList>
    </citation>
    <scope>NUCLEOTIDE SEQUENCE [LARGE SCALE GENOMIC DNA]</scope>
    <source>
        <strain evidence="6 7">NEAU-C40</strain>
    </source>
</reference>
<evidence type="ECO:0000256" key="4">
    <source>
        <dbReference type="ARBA" id="ARBA00023163"/>
    </source>
</evidence>
<dbReference type="InterPro" id="IPR036388">
    <property type="entry name" value="WH-like_DNA-bd_sf"/>
</dbReference>
<gene>
    <name evidence="6" type="ORF">FCI23_30305</name>
</gene>
<protein>
    <submittedName>
        <fullName evidence="6">BlaI/MecI/CopY family transcriptional regulator</fullName>
    </submittedName>
</protein>
<keyword evidence="7" id="KW-1185">Reference proteome</keyword>
<dbReference type="InterPro" id="IPR005650">
    <property type="entry name" value="BlaI_family"/>
</dbReference>
<dbReference type="Gene3D" id="1.10.10.10">
    <property type="entry name" value="Winged helix-like DNA-binding domain superfamily/Winged helix DNA-binding domain"/>
    <property type="match status" value="1"/>
</dbReference>
<dbReference type="Pfam" id="PF03965">
    <property type="entry name" value="Penicillinase_R"/>
    <property type="match status" value="1"/>
</dbReference>
<dbReference type="AlphaFoldDB" id="A0A4U0SBG7"/>
<accession>A0A4U0SBG7</accession>
<keyword evidence="3" id="KW-0238">DNA-binding</keyword>
<dbReference type="InterPro" id="IPR036390">
    <property type="entry name" value="WH_DNA-bd_sf"/>
</dbReference>
<dbReference type="GO" id="GO:0003677">
    <property type="term" value="F:DNA binding"/>
    <property type="evidence" value="ECO:0007669"/>
    <property type="project" value="UniProtKB-KW"/>
</dbReference>
<feature type="compositionally biased region" description="Gly residues" evidence="5">
    <location>
        <begin position="97"/>
        <end position="107"/>
    </location>
</feature>
<evidence type="ECO:0000256" key="1">
    <source>
        <dbReference type="ARBA" id="ARBA00011046"/>
    </source>
</evidence>
<evidence type="ECO:0000256" key="5">
    <source>
        <dbReference type="SAM" id="MobiDB-lite"/>
    </source>
</evidence>
<feature type="region of interest" description="Disordered" evidence="5">
    <location>
        <begin position="78"/>
        <end position="111"/>
    </location>
</feature>
<feature type="compositionally biased region" description="Low complexity" evidence="5">
    <location>
        <begin position="1"/>
        <end position="16"/>
    </location>
</feature>
<dbReference type="GO" id="GO:0045892">
    <property type="term" value="P:negative regulation of DNA-templated transcription"/>
    <property type="evidence" value="ECO:0007669"/>
    <property type="project" value="InterPro"/>
</dbReference>
<comment type="similarity">
    <text evidence="1">Belongs to the BlaI transcriptional regulatory family.</text>
</comment>
<evidence type="ECO:0000256" key="2">
    <source>
        <dbReference type="ARBA" id="ARBA00023015"/>
    </source>
</evidence>
<evidence type="ECO:0000256" key="3">
    <source>
        <dbReference type="ARBA" id="ARBA00023125"/>
    </source>
</evidence>
<dbReference type="OrthoDB" id="9813987at2"/>
<dbReference type="EMBL" id="SUMC01000035">
    <property type="protein sequence ID" value="TKA06714.1"/>
    <property type="molecule type" value="Genomic_DNA"/>
</dbReference>
<dbReference type="Proteomes" id="UP000305778">
    <property type="component" value="Unassembled WGS sequence"/>
</dbReference>
<keyword evidence="2" id="KW-0805">Transcription regulation</keyword>
<evidence type="ECO:0000313" key="6">
    <source>
        <dbReference type="EMBL" id="TKA06714.1"/>
    </source>
</evidence>
<proteinExistence type="inferred from homology"/>
<organism evidence="6 7">
    <name type="scientific">Actinacidiphila oryziradicis</name>
    <dbReference type="NCBI Taxonomy" id="2571141"/>
    <lineage>
        <taxon>Bacteria</taxon>
        <taxon>Bacillati</taxon>
        <taxon>Actinomycetota</taxon>
        <taxon>Actinomycetes</taxon>
        <taxon>Kitasatosporales</taxon>
        <taxon>Streptomycetaceae</taxon>
        <taxon>Actinacidiphila</taxon>
    </lineage>
</organism>
<keyword evidence="4" id="KW-0804">Transcription</keyword>